<reference evidence="2" key="1">
    <citation type="submission" date="2019-09" db="EMBL/GenBank/DDBJ databases">
        <title>Draft genome information of white flower Hibiscus syriacus.</title>
        <authorList>
            <person name="Kim Y.-M."/>
        </authorList>
    </citation>
    <scope>NUCLEOTIDE SEQUENCE [LARGE SCALE GENOMIC DNA]</scope>
    <source>
        <strain evidence="2">YM2019G1</strain>
    </source>
</reference>
<organism evidence="2 3">
    <name type="scientific">Hibiscus syriacus</name>
    <name type="common">Rose of Sharon</name>
    <dbReference type="NCBI Taxonomy" id="106335"/>
    <lineage>
        <taxon>Eukaryota</taxon>
        <taxon>Viridiplantae</taxon>
        <taxon>Streptophyta</taxon>
        <taxon>Embryophyta</taxon>
        <taxon>Tracheophyta</taxon>
        <taxon>Spermatophyta</taxon>
        <taxon>Magnoliopsida</taxon>
        <taxon>eudicotyledons</taxon>
        <taxon>Gunneridae</taxon>
        <taxon>Pentapetalae</taxon>
        <taxon>rosids</taxon>
        <taxon>malvids</taxon>
        <taxon>Malvales</taxon>
        <taxon>Malvaceae</taxon>
        <taxon>Malvoideae</taxon>
        <taxon>Hibiscus</taxon>
    </lineage>
</organism>
<accession>A0A6A2Z305</accession>
<dbReference type="AlphaFoldDB" id="A0A6A2Z305"/>
<sequence length="167" mass="19190">MVKTVVSYHLRFSCILTLAHKHESTKLEAIKHYSKDLKVSNINGYEEVYFPTERDIKMMGDKNLSDPKPVDGAISLALIRLAFDELSHSCVAHFCGRTDTVMYRVRLLQNYLNLNPLNEAQWVKGMCVIHETLNRICLPLCPNHINDLYMGKITLQNIDCTSFMELD</sequence>
<dbReference type="EMBL" id="VEPZ02001219">
    <property type="protein sequence ID" value="KAE8686334.1"/>
    <property type="molecule type" value="Genomic_DNA"/>
</dbReference>
<gene>
    <name evidence="2" type="ORF">F3Y22_tig00111069pilonHSYRG00084</name>
</gene>
<protein>
    <recommendedName>
        <fullName evidence="1">Domain X domain-containing protein</fullName>
    </recommendedName>
</protein>
<evidence type="ECO:0000313" key="2">
    <source>
        <dbReference type="EMBL" id="KAE8686334.1"/>
    </source>
</evidence>
<feature type="domain" description="Domain X" evidence="1">
    <location>
        <begin position="4"/>
        <end position="43"/>
    </location>
</feature>
<dbReference type="PANTHER" id="PTHR33642">
    <property type="entry name" value="COX1/OXI3 INTRON 1 PROTEIN-RELATED"/>
    <property type="match status" value="1"/>
</dbReference>
<keyword evidence="3" id="KW-1185">Reference proteome</keyword>
<evidence type="ECO:0000313" key="3">
    <source>
        <dbReference type="Proteomes" id="UP000436088"/>
    </source>
</evidence>
<dbReference type="GO" id="GO:0006315">
    <property type="term" value="P:homing of group II introns"/>
    <property type="evidence" value="ECO:0007669"/>
    <property type="project" value="TreeGrafter"/>
</dbReference>
<dbReference type="GO" id="GO:0005739">
    <property type="term" value="C:mitochondrion"/>
    <property type="evidence" value="ECO:0007669"/>
    <property type="project" value="TreeGrafter"/>
</dbReference>
<dbReference type="Proteomes" id="UP000436088">
    <property type="component" value="Unassembled WGS sequence"/>
</dbReference>
<name>A0A6A2Z305_HIBSY</name>
<dbReference type="InterPro" id="IPR024937">
    <property type="entry name" value="Domain_X"/>
</dbReference>
<comment type="caution">
    <text evidence="2">The sequence shown here is derived from an EMBL/GenBank/DDBJ whole genome shotgun (WGS) entry which is preliminary data.</text>
</comment>
<dbReference type="GO" id="GO:0090615">
    <property type="term" value="P:mitochondrial mRNA processing"/>
    <property type="evidence" value="ECO:0007669"/>
    <property type="project" value="TreeGrafter"/>
</dbReference>
<proteinExistence type="predicted"/>
<dbReference type="PANTHER" id="PTHR33642:SF4">
    <property type="entry name" value="COX1_OXI3 INTRON 1 PROTEIN-RELATED"/>
    <property type="match status" value="1"/>
</dbReference>
<dbReference type="GO" id="GO:0003964">
    <property type="term" value="F:RNA-directed DNA polymerase activity"/>
    <property type="evidence" value="ECO:0007669"/>
    <property type="project" value="TreeGrafter"/>
</dbReference>
<evidence type="ECO:0000259" key="1">
    <source>
        <dbReference type="Pfam" id="PF01348"/>
    </source>
</evidence>
<dbReference type="Pfam" id="PF01348">
    <property type="entry name" value="Intron_maturas2"/>
    <property type="match status" value="1"/>
</dbReference>